<protein>
    <submittedName>
        <fullName evidence="11">SHI-related sequence 5</fullName>
    </submittedName>
</protein>
<dbReference type="GO" id="GO:0003700">
    <property type="term" value="F:DNA-binding transcription factor activity"/>
    <property type="evidence" value="ECO:0007669"/>
    <property type="project" value="InterPro"/>
</dbReference>
<dbReference type="NCBIfam" id="TIGR01624">
    <property type="entry name" value="LRP1_Cterm"/>
    <property type="match status" value="1"/>
</dbReference>
<keyword evidence="4" id="KW-0479">Metal-binding</keyword>
<dbReference type="GO" id="GO:0003677">
    <property type="term" value="F:DNA binding"/>
    <property type="evidence" value="ECO:0007669"/>
    <property type="project" value="UniProtKB-KW"/>
</dbReference>
<dbReference type="InterPro" id="IPR006510">
    <property type="entry name" value="Znf_LRP1"/>
</dbReference>
<sequence>MAGFFYLGGREGAAAANKQQGEDKEENPYLYRNEEIYSRGFEIWPQYYYQQQNVNNYSFGAGPSRRASGFNLSDESSSRSAGFTVTRAGGMNCQDCGNQAKKDCIHLRCRTCCKSRGFQCQTHVKSTWVPAAKRRERQQKLAALQQTQQQQQQQQEHQLQFRGENPKRLRHNHGSPSLACTRLSPTTSGLELGHFPPEVSSPAVFRCVKVSAMDDVEGEFAYQTAVNIAGHVFKGILYDRGPESRYTSGGESSQSQPLNLITTASTAAEAATTSTTTATASNPGTSMLDPSLFPAPLNAFMAGTQFFPPPPRS</sequence>
<dbReference type="PANTHER" id="PTHR31604:SF2">
    <property type="entry name" value="PROTEIN SHI RELATED SEQUENCE 7"/>
    <property type="match status" value="1"/>
</dbReference>
<evidence type="ECO:0000256" key="7">
    <source>
        <dbReference type="ARBA" id="ARBA00023125"/>
    </source>
</evidence>
<keyword evidence="7" id="KW-0238">DNA-binding</keyword>
<proteinExistence type="inferred from homology"/>
<evidence type="ECO:0000256" key="9">
    <source>
        <dbReference type="ARBA" id="ARBA00023242"/>
    </source>
</evidence>
<evidence type="ECO:0000256" key="2">
    <source>
        <dbReference type="ARBA" id="ARBA00006911"/>
    </source>
</evidence>
<dbReference type="Proteomes" id="UP001165190">
    <property type="component" value="Unassembled WGS sequence"/>
</dbReference>
<comment type="caution">
    <text evidence="11">The sequence shown here is derived from an EMBL/GenBank/DDBJ whole genome shotgun (WGS) entry which is preliminary data.</text>
</comment>
<evidence type="ECO:0000313" key="11">
    <source>
        <dbReference type="EMBL" id="GMI91299.1"/>
    </source>
</evidence>
<keyword evidence="12" id="KW-1185">Reference proteome</keyword>
<dbReference type="EMBL" id="BSYR01000024">
    <property type="protein sequence ID" value="GMI91299.1"/>
    <property type="molecule type" value="Genomic_DNA"/>
</dbReference>
<name>A0A9W7I8E0_HIBTR</name>
<dbReference type="GO" id="GO:0009851">
    <property type="term" value="P:auxin biosynthetic process"/>
    <property type="evidence" value="ECO:0007669"/>
    <property type="project" value="UniProtKB-KW"/>
</dbReference>
<evidence type="ECO:0000256" key="6">
    <source>
        <dbReference type="ARBA" id="ARBA00023070"/>
    </source>
</evidence>
<evidence type="ECO:0000256" key="8">
    <source>
        <dbReference type="ARBA" id="ARBA00023159"/>
    </source>
</evidence>
<dbReference type="PANTHER" id="PTHR31604">
    <property type="entry name" value="PROTEIN LATERAL ROOT PRIMORDIUM 1"/>
    <property type="match status" value="1"/>
</dbReference>
<evidence type="ECO:0000313" key="12">
    <source>
        <dbReference type="Proteomes" id="UP001165190"/>
    </source>
</evidence>
<keyword evidence="9" id="KW-0539">Nucleus</keyword>
<evidence type="ECO:0000256" key="10">
    <source>
        <dbReference type="ARBA" id="ARBA00023294"/>
    </source>
</evidence>
<dbReference type="Pfam" id="PF05142">
    <property type="entry name" value="DUF702"/>
    <property type="match status" value="1"/>
</dbReference>
<gene>
    <name evidence="11" type="ORF">HRI_002799200</name>
</gene>
<dbReference type="GO" id="GO:0045893">
    <property type="term" value="P:positive regulation of DNA-templated transcription"/>
    <property type="evidence" value="ECO:0007669"/>
    <property type="project" value="TreeGrafter"/>
</dbReference>
<dbReference type="InterPro" id="IPR007818">
    <property type="entry name" value="SHI"/>
</dbReference>
<keyword evidence="6" id="KW-0073">Auxin biosynthesis</keyword>
<keyword evidence="5" id="KW-0862">Zinc</keyword>
<dbReference type="GO" id="GO:0005634">
    <property type="term" value="C:nucleus"/>
    <property type="evidence" value="ECO:0007669"/>
    <property type="project" value="UniProtKB-SubCell"/>
</dbReference>
<keyword evidence="8" id="KW-0010">Activator</keyword>
<accession>A0A9W7I8E0</accession>
<dbReference type="OrthoDB" id="692274at2759"/>
<dbReference type="NCBIfam" id="TIGR01623">
    <property type="entry name" value="put_zinc_LRP1"/>
    <property type="match status" value="1"/>
</dbReference>
<comment type="subcellular location">
    <subcellularLocation>
        <location evidence="1">Nucleus</location>
    </subcellularLocation>
</comment>
<dbReference type="GO" id="GO:0046872">
    <property type="term" value="F:metal ion binding"/>
    <property type="evidence" value="ECO:0007669"/>
    <property type="project" value="UniProtKB-KW"/>
</dbReference>
<comment type="similarity">
    <text evidence="2">Belongs to the SHI protein family.</text>
</comment>
<evidence type="ECO:0000256" key="4">
    <source>
        <dbReference type="ARBA" id="ARBA00022723"/>
    </source>
</evidence>
<evidence type="ECO:0000256" key="3">
    <source>
        <dbReference type="ARBA" id="ARBA00022473"/>
    </source>
</evidence>
<evidence type="ECO:0000256" key="5">
    <source>
        <dbReference type="ARBA" id="ARBA00022833"/>
    </source>
</evidence>
<dbReference type="InterPro" id="IPR006511">
    <property type="entry name" value="SHI_C"/>
</dbReference>
<dbReference type="AlphaFoldDB" id="A0A9W7I8E0"/>
<keyword evidence="3" id="KW-0217">Developmental protein</keyword>
<dbReference type="GO" id="GO:0009734">
    <property type="term" value="P:auxin-activated signaling pathway"/>
    <property type="evidence" value="ECO:0007669"/>
    <property type="project" value="UniProtKB-KW"/>
</dbReference>
<evidence type="ECO:0000256" key="1">
    <source>
        <dbReference type="ARBA" id="ARBA00004123"/>
    </source>
</evidence>
<organism evidence="11 12">
    <name type="scientific">Hibiscus trionum</name>
    <name type="common">Flower of an hour</name>
    <dbReference type="NCBI Taxonomy" id="183268"/>
    <lineage>
        <taxon>Eukaryota</taxon>
        <taxon>Viridiplantae</taxon>
        <taxon>Streptophyta</taxon>
        <taxon>Embryophyta</taxon>
        <taxon>Tracheophyta</taxon>
        <taxon>Spermatophyta</taxon>
        <taxon>Magnoliopsida</taxon>
        <taxon>eudicotyledons</taxon>
        <taxon>Gunneridae</taxon>
        <taxon>Pentapetalae</taxon>
        <taxon>rosids</taxon>
        <taxon>malvids</taxon>
        <taxon>Malvales</taxon>
        <taxon>Malvaceae</taxon>
        <taxon>Malvoideae</taxon>
        <taxon>Hibiscus</taxon>
    </lineage>
</organism>
<reference evidence="11" key="1">
    <citation type="submission" date="2023-05" db="EMBL/GenBank/DDBJ databases">
        <title>Genome and transcriptome analyses reveal genes involved in the formation of fine ridges on petal epidermal cells in Hibiscus trionum.</title>
        <authorList>
            <person name="Koshimizu S."/>
            <person name="Masuda S."/>
            <person name="Ishii T."/>
            <person name="Shirasu K."/>
            <person name="Hoshino A."/>
            <person name="Arita M."/>
        </authorList>
    </citation>
    <scope>NUCLEOTIDE SEQUENCE</scope>
    <source>
        <strain evidence="11">Hamamatsu line</strain>
    </source>
</reference>
<keyword evidence="10" id="KW-0927">Auxin signaling pathway</keyword>